<evidence type="ECO:0000259" key="3">
    <source>
        <dbReference type="Pfam" id="PF13505"/>
    </source>
</evidence>
<accession>A0ABW5B050</accession>
<feature type="domain" description="Outer membrane protein beta-barrel" evidence="3">
    <location>
        <begin position="10"/>
        <end position="193"/>
    </location>
</feature>
<dbReference type="Pfam" id="PF13505">
    <property type="entry name" value="OMP_b-brl"/>
    <property type="match status" value="1"/>
</dbReference>
<dbReference type="Proteomes" id="UP001597344">
    <property type="component" value="Unassembled WGS sequence"/>
</dbReference>
<comment type="caution">
    <text evidence="4">The sequence shown here is derived from an EMBL/GenBank/DDBJ whole genome shotgun (WGS) entry which is preliminary data.</text>
</comment>
<dbReference type="InterPro" id="IPR027385">
    <property type="entry name" value="Beta-barrel_OMP"/>
</dbReference>
<feature type="chain" id="PRO_5047305720" evidence="2">
    <location>
        <begin position="23"/>
        <end position="193"/>
    </location>
</feature>
<gene>
    <name evidence="4" type="ORF">ACFSJT_12245</name>
</gene>
<feature type="signal peptide" evidence="2">
    <location>
        <begin position="1"/>
        <end position="22"/>
    </location>
</feature>
<proteinExistence type="predicted"/>
<dbReference type="RefSeq" id="WP_378320564.1">
    <property type="nucleotide sequence ID" value="NZ_JBHUHY010000013.1"/>
</dbReference>
<keyword evidence="1 2" id="KW-0732">Signal</keyword>
<name>A0ABW5B050_9FLAO</name>
<dbReference type="EMBL" id="JBHUHY010000013">
    <property type="protein sequence ID" value="MFD2187562.1"/>
    <property type="molecule type" value="Genomic_DNA"/>
</dbReference>
<evidence type="ECO:0000256" key="2">
    <source>
        <dbReference type="SAM" id="SignalP"/>
    </source>
</evidence>
<dbReference type="InterPro" id="IPR011250">
    <property type="entry name" value="OMP/PagP_B-barrel"/>
</dbReference>
<keyword evidence="5" id="KW-1185">Reference proteome</keyword>
<reference evidence="5" key="1">
    <citation type="journal article" date="2019" name="Int. J. Syst. Evol. Microbiol.">
        <title>The Global Catalogue of Microorganisms (GCM) 10K type strain sequencing project: providing services to taxonomists for standard genome sequencing and annotation.</title>
        <authorList>
            <consortium name="The Broad Institute Genomics Platform"/>
            <consortium name="The Broad Institute Genome Sequencing Center for Infectious Disease"/>
            <person name="Wu L."/>
            <person name="Ma J."/>
        </authorList>
    </citation>
    <scope>NUCLEOTIDE SEQUENCE [LARGE SCALE GENOMIC DNA]</scope>
    <source>
        <strain evidence="5">DT92</strain>
    </source>
</reference>
<dbReference type="Gene3D" id="2.40.160.20">
    <property type="match status" value="1"/>
</dbReference>
<protein>
    <submittedName>
        <fullName evidence="4">Outer membrane beta-barrel protein</fullName>
    </submittedName>
</protein>
<sequence length="193" mass="21309">MKNLKTSSIAFLIVLISQTLLAQEKWSVEIRPGLKLATKDIDNADLKVGFGFEATIGYNFMEHTAAYVGWGYNRFRAVNSFAGEDADFEETGYTFGLRFIHPLGDSSLSLLVRAGGIYNHIEIENDSGDIIDDSGHGLGWEIGAGLAIDMGKNWSLRPQIGYRSLSRDIEVAATTIDAKLNYISFDMGVSKRF</sequence>
<evidence type="ECO:0000313" key="5">
    <source>
        <dbReference type="Proteomes" id="UP001597344"/>
    </source>
</evidence>
<organism evidence="4 5">
    <name type="scientific">Aquimarina celericrescens</name>
    <dbReference type="NCBI Taxonomy" id="1964542"/>
    <lineage>
        <taxon>Bacteria</taxon>
        <taxon>Pseudomonadati</taxon>
        <taxon>Bacteroidota</taxon>
        <taxon>Flavobacteriia</taxon>
        <taxon>Flavobacteriales</taxon>
        <taxon>Flavobacteriaceae</taxon>
        <taxon>Aquimarina</taxon>
    </lineage>
</organism>
<evidence type="ECO:0000256" key="1">
    <source>
        <dbReference type="ARBA" id="ARBA00022729"/>
    </source>
</evidence>
<dbReference type="SUPFAM" id="SSF56925">
    <property type="entry name" value="OMPA-like"/>
    <property type="match status" value="1"/>
</dbReference>
<evidence type="ECO:0000313" key="4">
    <source>
        <dbReference type="EMBL" id="MFD2187562.1"/>
    </source>
</evidence>